<reference evidence="2 3" key="1">
    <citation type="journal article" date="2024" name="Genome Biol. Evol.">
        <title>Chromosome-level genome assembly of the viviparous eelpout Zoarces viviparus.</title>
        <authorList>
            <person name="Fuhrmann N."/>
            <person name="Brasseur M.V."/>
            <person name="Bakowski C.E."/>
            <person name="Podsiadlowski L."/>
            <person name="Prost S."/>
            <person name="Krehenwinkel H."/>
            <person name="Mayer C."/>
        </authorList>
    </citation>
    <scope>NUCLEOTIDE SEQUENCE [LARGE SCALE GENOMIC DNA]</scope>
    <source>
        <strain evidence="2">NO-MEL_2022_Ind0_liver</strain>
    </source>
</reference>
<evidence type="ECO:0000256" key="1">
    <source>
        <dbReference type="SAM" id="MobiDB-lite"/>
    </source>
</evidence>
<dbReference type="EMBL" id="JBCEZU010000597">
    <property type="protein sequence ID" value="KAK9513183.1"/>
    <property type="molecule type" value="Genomic_DNA"/>
</dbReference>
<evidence type="ECO:0000313" key="3">
    <source>
        <dbReference type="Proteomes" id="UP001488805"/>
    </source>
</evidence>
<feature type="compositionally biased region" description="Polar residues" evidence="1">
    <location>
        <begin position="31"/>
        <end position="54"/>
    </location>
</feature>
<dbReference type="AlphaFoldDB" id="A0AAW1DTL8"/>
<feature type="compositionally biased region" description="Basic residues" evidence="1">
    <location>
        <begin position="63"/>
        <end position="76"/>
    </location>
</feature>
<gene>
    <name evidence="2" type="ORF">VZT92_026739</name>
</gene>
<organism evidence="2 3">
    <name type="scientific">Zoarces viviparus</name>
    <name type="common">Viviparous eelpout</name>
    <name type="synonym">Blennius viviparus</name>
    <dbReference type="NCBI Taxonomy" id="48416"/>
    <lineage>
        <taxon>Eukaryota</taxon>
        <taxon>Metazoa</taxon>
        <taxon>Chordata</taxon>
        <taxon>Craniata</taxon>
        <taxon>Vertebrata</taxon>
        <taxon>Euteleostomi</taxon>
        <taxon>Actinopterygii</taxon>
        <taxon>Neopterygii</taxon>
        <taxon>Teleostei</taxon>
        <taxon>Neoteleostei</taxon>
        <taxon>Acanthomorphata</taxon>
        <taxon>Eupercaria</taxon>
        <taxon>Perciformes</taxon>
        <taxon>Cottioidei</taxon>
        <taxon>Zoarcales</taxon>
        <taxon>Zoarcidae</taxon>
        <taxon>Zoarcinae</taxon>
        <taxon>Zoarces</taxon>
    </lineage>
</organism>
<protein>
    <submittedName>
        <fullName evidence="2">Uncharacterized protein</fullName>
    </submittedName>
</protein>
<sequence>MFRPLGGSQLSLRSPDPRLLVSTLPAPHPTPLTQATGTPTLNNPHQSHNPQGSSDAPHEGQRRLRSIRTKTSRHRNSFFPSAVGLINRARDPH</sequence>
<proteinExistence type="predicted"/>
<name>A0AAW1DTL8_ZOAVI</name>
<keyword evidence="3" id="KW-1185">Reference proteome</keyword>
<accession>A0AAW1DTL8</accession>
<evidence type="ECO:0000313" key="2">
    <source>
        <dbReference type="EMBL" id="KAK9513183.1"/>
    </source>
</evidence>
<dbReference type="Proteomes" id="UP001488805">
    <property type="component" value="Unassembled WGS sequence"/>
</dbReference>
<feature type="region of interest" description="Disordered" evidence="1">
    <location>
        <begin position="1"/>
        <end position="93"/>
    </location>
</feature>
<comment type="caution">
    <text evidence="2">The sequence shown here is derived from an EMBL/GenBank/DDBJ whole genome shotgun (WGS) entry which is preliminary data.</text>
</comment>